<dbReference type="GO" id="GO:0005737">
    <property type="term" value="C:cytoplasm"/>
    <property type="evidence" value="ECO:0007669"/>
    <property type="project" value="UniProtKB-SubCell"/>
</dbReference>
<dbReference type="PANTHER" id="PTHR21367:SF1">
    <property type="entry name" value="ARGINYL-TRNA--PROTEIN TRANSFERASE 1"/>
    <property type="match status" value="1"/>
</dbReference>
<comment type="function">
    <text evidence="4">Functions in the N-end rule pathway of protein degradation where it conjugates Leu from its aminoacyl-tRNA to the N-termini of proteins containing an N-terminal aspartate or glutamate.</text>
</comment>
<dbReference type="Pfam" id="PF04377">
    <property type="entry name" value="ATE_C"/>
    <property type="match status" value="1"/>
</dbReference>
<dbReference type="Proteomes" id="UP000008952">
    <property type="component" value="Unassembled WGS sequence"/>
</dbReference>
<feature type="domain" description="N-end rule aminoacyl transferase C-terminal" evidence="6">
    <location>
        <begin position="107"/>
        <end position="239"/>
    </location>
</feature>
<dbReference type="Pfam" id="PF04376">
    <property type="entry name" value="ATE_N"/>
    <property type="match status" value="1"/>
</dbReference>
<keyword evidence="1 4" id="KW-0963">Cytoplasm</keyword>
<keyword evidence="3 4" id="KW-0012">Acyltransferase</keyword>
<comment type="catalytic activity">
    <reaction evidence="4">
        <text>N-terminal L-glutamyl-[protein] + L-leucyl-tRNA(Leu) = N-terminal L-leucyl-L-glutamyl-[protein] + tRNA(Leu) + H(+)</text>
        <dbReference type="Rhea" id="RHEA:50412"/>
        <dbReference type="Rhea" id="RHEA-COMP:9613"/>
        <dbReference type="Rhea" id="RHEA-COMP:9622"/>
        <dbReference type="Rhea" id="RHEA-COMP:12664"/>
        <dbReference type="Rhea" id="RHEA-COMP:12668"/>
        <dbReference type="ChEBI" id="CHEBI:15378"/>
        <dbReference type="ChEBI" id="CHEBI:64721"/>
        <dbReference type="ChEBI" id="CHEBI:78442"/>
        <dbReference type="ChEBI" id="CHEBI:78494"/>
        <dbReference type="ChEBI" id="CHEBI:133041"/>
        <dbReference type="EC" id="2.3.2.29"/>
    </reaction>
</comment>
<proteinExistence type="inferred from homology"/>
<dbReference type="RefSeq" id="WP_008039827.1">
    <property type="nucleotide sequence ID" value="NZ_JH725147.1"/>
</dbReference>
<evidence type="ECO:0000256" key="2">
    <source>
        <dbReference type="ARBA" id="ARBA00022679"/>
    </source>
</evidence>
<gene>
    <name evidence="4" type="primary">bpt</name>
    <name evidence="7" type="ORF">ME5_01449</name>
</gene>
<sequence>MTKNNDDHLQFFLTAPQPCAYLKDRFERKIFGYLSDDKATEYNSNLTKYGFRRSQNIIYRPVCEGCKACISVRILVDHFKLTASMSRVMKKNAHRVGTVCPAKATSEQYSLFKDYINSRHVDGGMSNMSALEYQMMVEESKTKTNIIEYRNQNTDNLIGRVSNEPLIAVALTDIIDDGLSMVYSFYDTNELNTSLGMFMILDHIQRAKTLGLSYVYLGYWVEGSAKMNYKARYQPQEHLTENGWVLK</sequence>
<dbReference type="InterPro" id="IPR007471">
    <property type="entry name" value="N-end_Aminoacyl_Trfase_N"/>
</dbReference>
<dbReference type="OrthoDB" id="9782022at2"/>
<dbReference type="PANTHER" id="PTHR21367">
    <property type="entry name" value="ARGININE-TRNA-PROTEIN TRANSFERASE 1"/>
    <property type="match status" value="1"/>
</dbReference>
<dbReference type="InterPro" id="IPR016181">
    <property type="entry name" value="Acyl_CoA_acyltransferase"/>
</dbReference>
<dbReference type="GO" id="GO:0004057">
    <property type="term" value="F:arginyl-tRNA--protein transferase activity"/>
    <property type="evidence" value="ECO:0007669"/>
    <property type="project" value="InterPro"/>
</dbReference>
<dbReference type="NCBIfam" id="NF002343">
    <property type="entry name" value="PRK01305.1-4"/>
    <property type="match status" value="1"/>
</dbReference>
<feature type="domain" description="N-end aminoacyl transferase N-terminal" evidence="5">
    <location>
        <begin position="17"/>
        <end position="85"/>
    </location>
</feature>
<comment type="caution">
    <text evidence="7">The sequence shown here is derived from an EMBL/GenBank/DDBJ whole genome shotgun (WGS) entry which is preliminary data.</text>
</comment>
<accession>J0ZKN8</accession>
<evidence type="ECO:0000259" key="6">
    <source>
        <dbReference type="Pfam" id="PF04377"/>
    </source>
</evidence>
<dbReference type="NCBIfam" id="NF002346">
    <property type="entry name" value="PRK01305.2-3"/>
    <property type="match status" value="1"/>
</dbReference>
<reference evidence="7 8" key="1">
    <citation type="submission" date="2012-03" db="EMBL/GenBank/DDBJ databases">
        <title>The Genome Sequence of Bartonella tamiae Th239.</title>
        <authorList>
            <consortium name="The Broad Institute Genome Sequencing Platform"/>
            <consortium name="The Broad Institute Genome Sequencing Center for Infectious Disease"/>
            <person name="Feldgarden M."/>
            <person name="Kirby J."/>
            <person name="Kosoy M."/>
            <person name="Birtles R."/>
            <person name="Probert W.S."/>
            <person name="Chiaraviglio L."/>
            <person name="Young S.K."/>
            <person name="Zeng Q."/>
            <person name="Gargeya S."/>
            <person name="Fitzgerald M."/>
            <person name="Haas B."/>
            <person name="Abouelleil A."/>
            <person name="Alvarado L."/>
            <person name="Arachchi H.M."/>
            <person name="Berlin A."/>
            <person name="Chapman S.B."/>
            <person name="Gearin G."/>
            <person name="Goldberg J."/>
            <person name="Griggs A."/>
            <person name="Gujja S."/>
            <person name="Hansen M."/>
            <person name="Heiman D."/>
            <person name="Howarth C."/>
            <person name="Larimer J."/>
            <person name="Lui A."/>
            <person name="MacDonald P.J.P."/>
            <person name="McCowen C."/>
            <person name="Montmayeur A."/>
            <person name="Murphy C."/>
            <person name="Neiman D."/>
            <person name="Pearson M."/>
            <person name="Priest M."/>
            <person name="Roberts A."/>
            <person name="Saif S."/>
            <person name="Shea T."/>
            <person name="Sisk P."/>
            <person name="Stolte C."/>
            <person name="Sykes S."/>
            <person name="Wortman J."/>
            <person name="Nusbaum C."/>
            <person name="Birren B."/>
        </authorList>
    </citation>
    <scope>NUCLEOTIDE SEQUENCE [LARGE SCALE GENOMIC DNA]</scope>
    <source>
        <strain evidence="7 8">Th239</strain>
    </source>
</reference>
<protein>
    <recommendedName>
        <fullName evidence="4">Aspartate/glutamate leucyltransferase</fullName>
        <ecNumber evidence="4">2.3.2.29</ecNumber>
    </recommendedName>
</protein>
<dbReference type="PATRIC" id="fig|1094558.3.peg.1552"/>
<dbReference type="NCBIfam" id="NF002342">
    <property type="entry name" value="PRK01305.1-3"/>
    <property type="match status" value="1"/>
</dbReference>
<dbReference type="InterPro" id="IPR017138">
    <property type="entry name" value="Asp_Glu_LeuTrfase"/>
</dbReference>
<dbReference type="GO" id="GO:0071596">
    <property type="term" value="P:ubiquitin-dependent protein catabolic process via the N-end rule pathway"/>
    <property type="evidence" value="ECO:0007669"/>
    <property type="project" value="InterPro"/>
</dbReference>
<dbReference type="STRING" id="1094558.ME5_01449"/>
<dbReference type="EC" id="2.3.2.29" evidence="4"/>
<dbReference type="HAMAP" id="MF_00689">
    <property type="entry name" value="Bpt"/>
    <property type="match status" value="1"/>
</dbReference>
<dbReference type="NCBIfam" id="NF002341">
    <property type="entry name" value="PRK01305.1-1"/>
    <property type="match status" value="1"/>
</dbReference>
<comment type="subcellular location">
    <subcellularLocation>
        <location evidence="4">Cytoplasm</location>
    </subcellularLocation>
</comment>
<evidence type="ECO:0000259" key="5">
    <source>
        <dbReference type="Pfam" id="PF04376"/>
    </source>
</evidence>
<evidence type="ECO:0000313" key="7">
    <source>
        <dbReference type="EMBL" id="EJF88898.1"/>
    </source>
</evidence>
<dbReference type="InterPro" id="IPR007472">
    <property type="entry name" value="N-end_Aminoacyl_Trfase_C"/>
</dbReference>
<dbReference type="HOGENOM" id="CLU_077607_1_0_5"/>
<dbReference type="PIRSF" id="PIRSF037208">
    <property type="entry name" value="ATE_pro_prd"/>
    <property type="match status" value="1"/>
</dbReference>
<dbReference type="InterPro" id="IPR030700">
    <property type="entry name" value="N-end_Aminoacyl_Trfase"/>
</dbReference>
<keyword evidence="8" id="KW-1185">Reference proteome</keyword>
<evidence type="ECO:0000313" key="8">
    <source>
        <dbReference type="Proteomes" id="UP000008952"/>
    </source>
</evidence>
<evidence type="ECO:0000256" key="1">
    <source>
        <dbReference type="ARBA" id="ARBA00022490"/>
    </source>
</evidence>
<dbReference type="SUPFAM" id="SSF55729">
    <property type="entry name" value="Acyl-CoA N-acyltransferases (Nat)"/>
    <property type="match status" value="1"/>
</dbReference>
<comment type="catalytic activity">
    <reaction evidence="4">
        <text>N-terminal L-aspartyl-[protein] + L-leucyl-tRNA(Leu) = N-terminal L-leucyl-L-aspartyl-[protein] + tRNA(Leu) + H(+)</text>
        <dbReference type="Rhea" id="RHEA:50420"/>
        <dbReference type="Rhea" id="RHEA-COMP:9613"/>
        <dbReference type="Rhea" id="RHEA-COMP:9622"/>
        <dbReference type="Rhea" id="RHEA-COMP:12669"/>
        <dbReference type="Rhea" id="RHEA-COMP:12674"/>
        <dbReference type="ChEBI" id="CHEBI:15378"/>
        <dbReference type="ChEBI" id="CHEBI:64720"/>
        <dbReference type="ChEBI" id="CHEBI:78442"/>
        <dbReference type="ChEBI" id="CHEBI:78494"/>
        <dbReference type="ChEBI" id="CHEBI:133042"/>
        <dbReference type="EC" id="2.3.2.29"/>
    </reaction>
</comment>
<dbReference type="GO" id="GO:0008914">
    <property type="term" value="F:leucyl-tRNA--protein transferase activity"/>
    <property type="evidence" value="ECO:0007669"/>
    <property type="project" value="UniProtKB-UniRule"/>
</dbReference>
<keyword evidence="2 4" id="KW-0808">Transferase</keyword>
<dbReference type="EMBL" id="AIMB01000008">
    <property type="protein sequence ID" value="EJF88898.1"/>
    <property type="molecule type" value="Genomic_DNA"/>
</dbReference>
<dbReference type="eggNOG" id="COG2935">
    <property type="taxonomic scope" value="Bacteria"/>
</dbReference>
<name>J0ZKN8_9HYPH</name>
<dbReference type="AlphaFoldDB" id="J0ZKN8"/>
<evidence type="ECO:0000256" key="4">
    <source>
        <dbReference type="HAMAP-Rule" id="MF_00689"/>
    </source>
</evidence>
<comment type="similarity">
    <text evidence="4">Belongs to the R-transferase family. Bpt subfamily.</text>
</comment>
<evidence type="ECO:0000256" key="3">
    <source>
        <dbReference type="ARBA" id="ARBA00023315"/>
    </source>
</evidence>
<organism evidence="7 8">
    <name type="scientific">Bartonella tamiae Th239</name>
    <dbReference type="NCBI Taxonomy" id="1094558"/>
    <lineage>
        <taxon>Bacteria</taxon>
        <taxon>Pseudomonadati</taxon>
        <taxon>Pseudomonadota</taxon>
        <taxon>Alphaproteobacteria</taxon>
        <taxon>Hyphomicrobiales</taxon>
        <taxon>Bartonellaceae</taxon>
        <taxon>Bartonella</taxon>
    </lineage>
</organism>